<dbReference type="NCBIfam" id="TIGR00879">
    <property type="entry name" value="SP"/>
    <property type="match status" value="1"/>
</dbReference>
<proteinExistence type="inferred from homology"/>
<comment type="similarity">
    <text evidence="2 7">Belongs to the major facilitator superfamily. Sugar transporter (TC 2.A.1.1) family.</text>
</comment>
<protein>
    <recommendedName>
        <fullName evidence="9">Major facilitator superfamily (MFS) profile domain-containing protein</fullName>
    </recommendedName>
</protein>
<dbReference type="PANTHER" id="PTHR48022:SF68">
    <property type="entry name" value="MAJOR FACILITATOR SUPERFAMILY (MFS) PROFILE DOMAIN-CONTAINING PROTEIN-RELATED"/>
    <property type="match status" value="1"/>
</dbReference>
<evidence type="ECO:0000256" key="7">
    <source>
        <dbReference type="RuleBase" id="RU003346"/>
    </source>
</evidence>
<evidence type="ECO:0000256" key="1">
    <source>
        <dbReference type="ARBA" id="ARBA00004141"/>
    </source>
</evidence>
<evidence type="ECO:0000256" key="8">
    <source>
        <dbReference type="SAM" id="Phobius"/>
    </source>
</evidence>
<dbReference type="AlphaFoldDB" id="A0A6H0Y0Y5"/>
<dbReference type="InterPro" id="IPR050360">
    <property type="entry name" value="MFS_Sugar_Transporters"/>
</dbReference>
<dbReference type="Pfam" id="PF00083">
    <property type="entry name" value="Sugar_tr"/>
    <property type="match status" value="1"/>
</dbReference>
<evidence type="ECO:0000256" key="5">
    <source>
        <dbReference type="ARBA" id="ARBA00022989"/>
    </source>
</evidence>
<dbReference type="InterPro" id="IPR005829">
    <property type="entry name" value="Sugar_transporter_CS"/>
</dbReference>
<feature type="transmembrane region" description="Helical" evidence="8">
    <location>
        <begin position="113"/>
        <end position="136"/>
    </location>
</feature>
<keyword evidence="6 8" id="KW-0472">Membrane</keyword>
<evidence type="ECO:0000256" key="6">
    <source>
        <dbReference type="ARBA" id="ARBA00023136"/>
    </source>
</evidence>
<keyword evidence="11" id="KW-1185">Reference proteome</keyword>
<dbReference type="Proteomes" id="UP000503462">
    <property type="component" value="Chromosome 4"/>
</dbReference>
<dbReference type="InterPro" id="IPR020846">
    <property type="entry name" value="MFS_dom"/>
</dbReference>
<keyword evidence="4 8" id="KW-0812">Transmembrane</keyword>
<dbReference type="InterPro" id="IPR036259">
    <property type="entry name" value="MFS_trans_sf"/>
</dbReference>
<gene>
    <name evidence="10" type="ORF">AMS68_006209</name>
</gene>
<dbReference type="Gene3D" id="1.20.1250.20">
    <property type="entry name" value="MFS general substrate transporter like domains"/>
    <property type="match status" value="1"/>
</dbReference>
<keyword evidence="5 8" id="KW-1133">Transmembrane helix</keyword>
<dbReference type="InterPro" id="IPR003663">
    <property type="entry name" value="Sugar/inositol_transpt"/>
</dbReference>
<feature type="transmembrane region" description="Helical" evidence="8">
    <location>
        <begin position="56"/>
        <end position="77"/>
    </location>
</feature>
<dbReference type="EMBL" id="CP051142">
    <property type="protein sequence ID" value="QIX00692.1"/>
    <property type="molecule type" value="Genomic_DNA"/>
</dbReference>
<evidence type="ECO:0000313" key="10">
    <source>
        <dbReference type="EMBL" id="QIX00692.1"/>
    </source>
</evidence>
<feature type="transmembrane region" description="Helical" evidence="8">
    <location>
        <begin position="438"/>
        <end position="457"/>
    </location>
</feature>
<dbReference type="PROSITE" id="PS00217">
    <property type="entry name" value="SUGAR_TRANSPORT_2"/>
    <property type="match status" value="1"/>
</dbReference>
<evidence type="ECO:0000313" key="11">
    <source>
        <dbReference type="Proteomes" id="UP000503462"/>
    </source>
</evidence>
<evidence type="ECO:0000256" key="2">
    <source>
        <dbReference type="ARBA" id="ARBA00010992"/>
    </source>
</evidence>
<feature type="transmembrane region" description="Helical" evidence="8">
    <location>
        <begin position="371"/>
        <end position="398"/>
    </location>
</feature>
<dbReference type="InterPro" id="IPR005828">
    <property type="entry name" value="MFS_sugar_transport-like"/>
</dbReference>
<dbReference type="GO" id="GO:0005351">
    <property type="term" value="F:carbohydrate:proton symporter activity"/>
    <property type="evidence" value="ECO:0007669"/>
    <property type="project" value="TreeGrafter"/>
</dbReference>
<evidence type="ECO:0000256" key="4">
    <source>
        <dbReference type="ARBA" id="ARBA00022692"/>
    </source>
</evidence>
<dbReference type="PROSITE" id="PS50850">
    <property type="entry name" value="MFS"/>
    <property type="match status" value="1"/>
</dbReference>
<evidence type="ECO:0000256" key="3">
    <source>
        <dbReference type="ARBA" id="ARBA00022448"/>
    </source>
</evidence>
<feature type="transmembrane region" description="Helical" evidence="8">
    <location>
        <begin position="86"/>
        <end position="107"/>
    </location>
</feature>
<reference evidence="10 11" key="1">
    <citation type="journal article" date="2016" name="Sci. Rep.">
        <title>Peltaster fructicola genome reveals evolution from an invasive phytopathogen to an ectophytic parasite.</title>
        <authorList>
            <person name="Xu C."/>
            <person name="Chen H."/>
            <person name="Gleason M.L."/>
            <person name="Xu J.R."/>
            <person name="Liu H."/>
            <person name="Zhang R."/>
            <person name="Sun G."/>
        </authorList>
    </citation>
    <scope>NUCLEOTIDE SEQUENCE [LARGE SCALE GENOMIC DNA]</scope>
    <source>
        <strain evidence="10 11">LNHT1506</strain>
    </source>
</reference>
<evidence type="ECO:0000259" key="9">
    <source>
        <dbReference type="PROSITE" id="PS50850"/>
    </source>
</evidence>
<dbReference type="GO" id="GO:0016020">
    <property type="term" value="C:membrane"/>
    <property type="evidence" value="ECO:0007669"/>
    <property type="project" value="UniProtKB-SubCell"/>
</dbReference>
<dbReference type="OrthoDB" id="2544694at2759"/>
<feature type="transmembrane region" description="Helical" evidence="8">
    <location>
        <begin position="157"/>
        <end position="175"/>
    </location>
</feature>
<dbReference type="PRINTS" id="PR00171">
    <property type="entry name" value="SUGRTRNSPORT"/>
</dbReference>
<keyword evidence="3 7" id="KW-0813">Transport</keyword>
<feature type="transmembrane region" description="Helical" evidence="8">
    <location>
        <begin position="410"/>
        <end position="432"/>
    </location>
</feature>
<feature type="transmembrane region" description="Helical" evidence="8">
    <location>
        <begin position="181"/>
        <end position="204"/>
    </location>
</feature>
<feature type="domain" description="Major facilitator superfamily (MFS) profile" evidence="9">
    <location>
        <begin position="15"/>
        <end position="463"/>
    </location>
</feature>
<accession>A0A6H0Y0Y5</accession>
<comment type="subcellular location">
    <subcellularLocation>
        <location evidence="1">Membrane</location>
        <topology evidence="1">Multi-pass membrane protein</topology>
    </subcellularLocation>
</comment>
<sequence>MASIKDWALDKKHQVVLFSSTAIALYGYDQGMMSLINTNADYLKTMGIKEEDPQVGVIVSVYYLGCAIGAIIFSWFADKYGRKKSIFVSLAIASLGNLTMFVSGLGYSSGAMIVMYIGRVIMGLGVGGIDSVVPVYSSELSSDGARGKALAQEFQSNIFGLNMAFAINLAVTISLGKSNEWAWRIPIIVMQLYPVGLMLVIGLLPESPRWFILHGREDDAKSSLKRILGDEDADEKYDELQESHKKEEEDGVSASYKEMLTPGHAQFHPTMITIMGQVNQALTGYGAVSVYGPQIFELLGYSTRTSEYLTQGNYISYFILMTLAWLLIDAVGRRTILLWGSGALITCFVLLTIFGGLAMNADEFGIPTDAVAIPGIVSLFVATGAFGIGWLATIWLIPTEIFPTMVRAKGTAVSVVIWGLANFAVTLLTPVLFNNLKYWIFLVFAITNLFAGAWTYLYTPESGGRSFEENQKFFEQAKEEKTWRVGKVAKGEFRKMPYTKPDGEDGETQPLLRRVVDQVHA</sequence>
<feature type="transmembrane region" description="Helical" evidence="8">
    <location>
        <begin position="314"/>
        <end position="331"/>
    </location>
</feature>
<dbReference type="PANTHER" id="PTHR48022">
    <property type="entry name" value="PLASTIDIC GLUCOSE TRANSPORTER 4"/>
    <property type="match status" value="1"/>
</dbReference>
<organism evidence="10 11">
    <name type="scientific">Peltaster fructicola</name>
    <dbReference type="NCBI Taxonomy" id="286661"/>
    <lineage>
        <taxon>Eukaryota</taxon>
        <taxon>Fungi</taxon>
        <taxon>Dikarya</taxon>
        <taxon>Ascomycota</taxon>
        <taxon>Pezizomycotina</taxon>
        <taxon>Dothideomycetes</taxon>
        <taxon>Dothideomycetes incertae sedis</taxon>
        <taxon>Peltaster</taxon>
    </lineage>
</organism>
<feature type="transmembrane region" description="Helical" evidence="8">
    <location>
        <begin position="336"/>
        <end position="359"/>
    </location>
</feature>
<dbReference type="SUPFAM" id="SSF103473">
    <property type="entry name" value="MFS general substrate transporter"/>
    <property type="match status" value="1"/>
</dbReference>
<name>A0A6H0Y0Y5_9PEZI</name>